<sequence>MASREGKAGGPSTEDSFTNPEAVLVDAEMLGPESGDPEPTTSKQVKEQDEGGKKECGKGAHNVKSTILISGAVVAVIGAIFAIVKKIKGA</sequence>
<keyword evidence="2" id="KW-0472">Membrane</keyword>
<dbReference type="PANTHER" id="PTHR37741">
    <property type="entry name" value="TRANSMEMBRANE PROTEIN"/>
    <property type="match status" value="1"/>
</dbReference>
<dbReference type="EMBL" id="NKXS01001059">
    <property type="protein sequence ID" value="PIN20736.1"/>
    <property type="molecule type" value="Genomic_DNA"/>
</dbReference>
<keyword evidence="2" id="KW-0812">Transmembrane</keyword>
<name>A0A2G9HT88_9LAMI</name>
<feature type="compositionally biased region" description="Basic and acidic residues" evidence="1">
    <location>
        <begin position="44"/>
        <end position="58"/>
    </location>
</feature>
<evidence type="ECO:0000313" key="4">
    <source>
        <dbReference type="Proteomes" id="UP000231279"/>
    </source>
</evidence>
<dbReference type="PANTHER" id="PTHR37741:SF1">
    <property type="entry name" value="TRANSMEMBRANE PROTEIN"/>
    <property type="match status" value="1"/>
</dbReference>
<proteinExistence type="predicted"/>
<keyword evidence="4" id="KW-1185">Reference proteome</keyword>
<reference evidence="4" key="1">
    <citation type="journal article" date="2018" name="Gigascience">
        <title>Genome assembly of the Pink Ipe (Handroanthus impetiginosus, Bignoniaceae), a highly valued, ecologically keystone Neotropical timber forest tree.</title>
        <authorList>
            <person name="Silva-Junior O.B."/>
            <person name="Grattapaglia D."/>
            <person name="Novaes E."/>
            <person name="Collevatti R.G."/>
        </authorList>
    </citation>
    <scope>NUCLEOTIDE SEQUENCE [LARGE SCALE GENOMIC DNA]</scope>
    <source>
        <strain evidence="4">cv. UFG-1</strain>
    </source>
</reference>
<accession>A0A2G9HT88</accession>
<gene>
    <name evidence="3" type="ORF">CDL12_06588</name>
</gene>
<feature type="transmembrane region" description="Helical" evidence="2">
    <location>
        <begin position="67"/>
        <end position="84"/>
    </location>
</feature>
<organism evidence="3 4">
    <name type="scientific">Handroanthus impetiginosus</name>
    <dbReference type="NCBI Taxonomy" id="429701"/>
    <lineage>
        <taxon>Eukaryota</taxon>
        <taxon>Viridiplantae</taxon>
        <taxon>Streptophyta</taxon>
        <taxon>Embryophyta</taxon>
        <taxon>Tracheophyta</taxon>
        <taxon>Spermatophyta</taxon>
        <taxon>Magnoliopsida</taxon>
        <taxon>eudicotyledons</taxon>
        <taxon>Gunneridae</taxon>
        <taxon>Pentapetalae</taxon>
        <taxon>asterids</taxon>
        <taxon>lamiids</taxon>
        <taxon>Lamiales</taxon>
        <taxon>Bignoniaceae</taxon>
        <taxon>Crescentiina</taxon>
        <taxon>Tabebuia alliance</taxon>
        <taxon>Handroanthus</taxon>
    </lineage>
</organism>
<evidence type="ECO:0000313" key="3">
    <source>
        <dbReference type="EMBL" id="PIN20736.1"/>
    </source>
</evidence>
<feature type="region of interest" description="Disordered" evidence="1">
    <location>
        <begin position="1"/>
        <end position="59"/>
    </location>
</feature>
<dbReference type="Proteomes" id="UP000231279">
    <property type="component" value="Unassembled WGS sequence"/>
</dbReference>
<dbReference type="AlphaFoldDB" id="A0A2G9HT88"/>
<keyword evidence="2" id="KW-1133">Transmembrane helix</keyword>
<evidence type="ECO:0000256" key="2">
    <source>
        <dbReference type="SAM" id="Phobius"/>
    </source>
</evidence>
<evidence type="ECO:0000256" key="1">
    <source>
        <dbReference type="SAM" id="MobiDB-lite"/>
    </source>
</evidence>
<protein>
    <submittedName>
        <fullName evidence="3">Uncharacterized protein</fullName>
    </submittedName>
</protein>
<comment type="caution">
    <text evidence="3">The sequence shown here is derived from an EMBL/GenBank/DDBJ whole genome shotgun (WGS) entry which is preliminary data.</text>
</comment>